<proteinExistence type="predicted"/>
<comment type="caution">
    <text evidence="2">The sequence shown here is derived from an EMBL/GenBank/DDBJ whole genome shotgun (WGS) entry which is preliminary data.</text>
</comment>
<gene>
    <name evidence="2" type="ORF">DNG_06101</name>
</gene>
<dbReference type="Proteomes" id="UP001187682">
    <property type="component" value="Unassembled WGS sequence"/>
</dbReference>
<feature type="region of interest" description="Disordered" evidence="1">
    <location>
        <begin position="90"/>
        <end position="126"/>
    </location>
</feature>
<sequence>MAPAWENFDPKYIHTFLAEAQAQRHQVTEDDHLGPWLNGDDDILRDVFGTLDPPALHHPHHQYPSTRGKRSTVSWASTEEGTLVSSVFSNTVPTTSGAASHRHRQNHHRGGGSSGGGWTLNPDDVPDIAELSDQARDAMHAMAALNNTPTTTTTTPTLRSCRIPCEFARYTGCTETFDASTERQAWIRHELEEHMRGESPAACLCWFCDKIKFFADEKHGRSRFENFHSRMEHIADHFGDGADARGMRPDFFFLDHLWNGGLISTAVFEREKALREGVPVAGLRPSGYRTARMVRDEEMRSSVVVDTRREERERRRAEGQSRRRH</sequence>
<evidence type="ECO:0000256" key="1">
    <source>
        <dbReference type="SAM" id="MobiDB-lite"/>
    </source>
</evidence>
<dbReference type="EMBL" id="ONZQ02000008">
    <property type="protein sequence ID" value="SPO03418.1"/>
    <property type="molecule type" value="Genomic_DNA"/>
</dbReference>
<name>A0AAE8SW80_9PEZI</name>
<dbReference type="AlphaFoldDB" id="A0AAE8SW80"/>
<keyword evidence="3" id="KW-1185">Reference proteome</keyword>
<feature type="region of interest" description="Disordered" evidence="1">
    <location>
        <begin position="300"/>
        <end position="325"/>
    </location>
</feature>
<evidence type="ECO:0000313" key="2">
    <source>
        <dbReference type="EMBL" id="SPO03418.1"/>
    </source>
</evidence>
<organism evidence="2 3">
    <name type="scientific">Cephalotrichum gorgonifer</name>
    <dbReference type="NCBI Taxonomy" id="2041049"/>
    <lineage>
        <taxon>Eukaryota</taxon>
        <taxon>Fungi</taxon>
        <taxon>Dikarya</taxon>
        <taxon>Ascomycota</taxon>
        <taxon>Pezizomycotina</taxon>
        <taxon>Sordariomycetes</taxon>
        <taxon>Hypocreomycetidae</taxon>
        <taxon>Microascales</taxon>
        <taxon>Microascaceae</taxon>
        <taxon>Cephalotrichum</taxon>
    </lineage>
</organism>
<protein>
    <submittedName>
        <fullName evidence="2">Uncharacterized protein</fullName>
    </submittedName>
</protein>
<feature type="region of interest" description="Disordered" evidence="1">
    <location>
        <begin position="55"/>
        <end position="76"/>
    </location>
</feature>
<feature type="compositionally biased region" description="Basic residues" evidence="1">
    <location>
        <begin position="100"/>
        <end position="110"/>
    </location>
</feature>
<accession>A0AAE8SW80</accession>
<reference evidence="2" key="1">
    <citation type="submission" date="2018-03" db="EMBL/GenBank/DDBJ databases">
        <authorList>
            <person name="Guldener U."/>
        </authorList>
    </citation>
    <scope>NUCLEOTIDE SEQUENCE</scope>
</reference>
<evidence type="ECO:0000313" key="3">
    <source>
        <dbReference type="Proteomes" id="UP001187682"/>
    </source>
</evidence>